<dbReference type="PROSITE" id="PS51257">
    <property type="entry name" value="PROKAR_LIPOPROTEIN"/>
    <property type="match status" value="1"/>
</dbReference>
<organism evidence="1 2">
    <name type="scientific">Candidatus Bilamarchaeum dharawalense</name>
    <dbReference type="NCBI Taxonomy" id="2885759"/>
    <lineage>
        <taxon>Archaea</taxon>
        <taxon>Candidatus Micrarchaeota</taxon>
        <taxon>Candidatus Micrarchaeia</taxon>
        <taxon>Candidatus Anstonellales</taxon>
        <taxon>Candidatus Bilamarchaeaceae</taxon>
        <taxon>Candidatus Bilamarchaeum</taxon>
    </lineage>
</organism>
<accession>A0A5E4LN49</accession>
<protein>
    <submittedName>
        <fullName evidence="1">Uncharacterized protein</fullName>
    </submittedName>
</protein>
<gene>
    <name evidence="1" type="ORF">LFW2832_00367</name>
</gene>
<dbReference type="EMBL" id="CABMJJ010000007">
    <property type="protein sequence ID" value="VVC03435.1"/>
    <property type="molecule type" value="Genomic_DNA"/>
</dbReference>
<dbReference type="Proteomes" id="UP000789941">
    <property type="component" value="Unassembled WGS sequence"/>
</dbReference>
<evidence type="ECO:0000313" key="1">
    <source>
        <dbReference type="EMBL" id="VVC03435.1"/>
    </source>
</evidence>
<comment type="caution">
    <text evidence="1">The sequence shown here is derived from an EMBL/GenBank/DDBJ whole genome shotgun (WGS) entry which is preliminary data.</text>
</comment>
<dbReference type="AlphaFoldDB" id="A0A5E4LN49"/>
<reference evidence="1 2" key="1">
    <citation type="submission" date="2019-08" db="EMBL/GenBank/DDBJ databases">
        <authorList>
            <person name="Vazquez-Campos X."/>
        </authorList>
    </citation>
    <scope>NUCLEOTIDE SEQUENCE [LARGE SCALE GENOMIC DNA]</scope>
    <source>
        <strain evidence="1">LFW-283_2</strain>
    </source>
</reference>
<sequence>MARLIIFGLIAFLLFGCIIEQPVQNETTPPSNVTTEPITPSCTDNDGGANILTKGKVISDTGTFVDYCTNSNSISEYSCSGAALVSEVIACPKGTACSNGACVAQVIQENTTKIDCIDSDNGLDFFVSGTVSYYNQSFSDNCVGSSSLLEYSCVNDELNQTLMNCGVGNLCQDGACVRLSRTCTDSDSSDEYDLGTTVQYGGGMVVQTKYDSCVDNQTIREFYCNSTEIGTKTLSCSSHSVCSGGLCVPLCEDGDGGIQTHVSSYVRDQSGTYNDYCLDDFILNEYICESDRVVSTEKTCSGLCRNGKCYELNEIDCAETNSGRTITLKVDSLVVDSAVDSCIDYRTKNDYRCFGGTIDSVSVECESTQFCYAGKCQDISTAACYDLDAYVTNHGKGTPSQVIVTDSSSVTQVKSDFCLSSALLSEFSCDGTNYKVEYIDCGIDEACIDGACIYPYVCIDNHRGSATGSVSLVEDGVTIRTEKDACTSDTVQRKVSCDINDKVVYTIVPCPAGTTCDSVDGSCK</sequence>
<proteinExistence type="predicted"/>
<evidence type="ECO:0000313" key="2">
    <source>
        <dbReference type="Proteomes" id="UP000789941"/>
    </source>
</evidence>
<name>A0A5E4LN49_9ARCH</name>